<dbReference type="PANTHER" id="PTHR45713:SF6">
    <property type="entry name" value="F5_8 TYPE C DOMAIN-CONTAINING PROTEIN"/>
    <property type="match status" value="1"/>
</dbReference>
<dbReference type="PANTHER" id="PTHR45713">
    <property type="entry name" value="FTP DOMAIN-CONTAINING PROTEIN"/>
    <property type="match status" value="1"/>
</dbReference>
<dbReference type="Pfam" id="PF22633">
    <property type="entry name" value="F5_F8_type_C_2"/>
    <property type="match status" value="2"/>
</dbReference>
<proteinExistence type="inferred from homology"/>
<sequence length="814" mass="86728">MKNITNALNKLNKLLAVAIISVSLNAFGVMMGPNITISTNHVNATAGTAITPVTISNRGDDVSYYLISPAISNGLSFNEETGVISGTPIVASNPVTYFVTAVNFFTEDTVTVVIAVGVGDINLAFGKHATQSGTYLYYDIIPVAGYAVDGNTDGYFLNKSTTHTKYEQGAWWQVDLGGKKNINEIIIHNRTDCCADRLSNYQVSISDKADFSTHTYQQDFHVAPNPKKTIKLDAPGKQGRYVRIQLLDKNYLSLAEVQVMGTDPLRFPEVDYSSVQNDFDGVNNAPNYANRRAFAALKDDGSITAWGHSDWGGASAPSGSGYTKIYSNARAFAALKADGSITAWSNPNYGGTGAPSGSGYTKIYSTKDAFAALKADGSIAVWGGAGTWDAPSDSGYTKIYSNTRAFAALKADGSITAWGGIGYKGSSGGIGAPSDSGYTKIYSTQYAFAALKADGSITVWGGAGTWGAPSDSGYTKIYSTKDAFAALKTDGSITVWGDTNHGGTGAPTDSGYTEIYSNRHAFAALKADGSITAWGYSYWGGTGAPSDSGYTKIYSNAYAFAALKADGSITTWGDIKSGGTNASNAPTDKGYIKIYSSDSAFAALKADGSITSWGNLDSSWGDEDKHTNAPTDKGYTKIYSNGYAFSAVKPDGSIGTWGDPDCGGAYASVSGYNLALGKPATQSSNYYETVRYHASKAVNGDTQGVWYTNSITHTKKEQGAWWQVDLGSKKNINEIIIYNRTDCCANRLSNYQVSISDKADFSTHIYQQDFHVAPNPKKTIKLDAPGKQGRYVRIQLLDKNYLSLAEVQVIGVDL</sequence>
<dbReference type="SUPFAM" id="SSF49785">
    <property type="entry name" value="Galactose-binding domain-like"/>
    <property type="match status" value="2"/>
</dbReference>
<comment type="similarity">
    <text evidence="2">Belongs to the fucolectin family.</text>
</comment>
<comment type="function">
    <text evidence="1">Acts as a defensive agent. Recognizes blood group fucosylated oligosaccharides including A, B, H and Lewis B-type antigens. Does not recognize Lewis A antigen and has low affinity for monovalent haptens.</text>
</comment>
<dbReference type="InterPro" id="IPR000421">
    <property type="entry name" value="FA58C"/>
</dbReference>
<evidence type="ECO:0000256" key="1">
    <source>
        <dbReference type="ARBA" id="ARBA00002219"/>
    </source>
</evidence>
<keyword evidence="5" id="KW-0430">Lectin</keyword>
<reference evidence="9 10" key="1">
    <citation type="submission" date="2020-05" db="EMBL/GenBank/DDBJ databases">
        <authorList>
            <person name="Petersen J."/>
            <person name="Sayavedra L."/>
        </authorList>
    </citation>
    <scope>NUCLEOTIDE SEQUENCE [LARGE SCALE GENOMIC DNA]</scope>
    <source>
        <strain evidence="9">B azoricus SOX ET2 1586I</strain>
    </source>
</reference>
<evidence type="ECO:0000256" key="2">
    <source>
        <dbReference type="ARBA" id="ARBA00010147"/>
    </source>
</evidence>
<comment type="subunit">
    <text evidence="3">Homotrimer.</text>
</comment>
<dbReference type="SUPFAM" id="SSF50985">
    <property type="entry name" value="RCC1/BLIP-II"/>
    <property type="match status" value="2"/>
</dbReference>
<dbReference type="Gene3D" id="2.130.10.30">
    <property type="entry name" value="Regulator of chromosome condensation 1/beta-lactamase-inhibitor protein II"/>
    <property type="match status" value="3"/>
</dbReference>
<gene>
    <name evidence="9" type="ORF">AZO1586I_2057</name>
</gene>
<evidence type="ECO:0000256" key="5">
    <source>
        <dbReference type="ARBA" id="ARBA00022734"/>
    </source>
</evidence>
<comment type="caution">
    <text evidence="9">The sequence shown here is derived from an EMBL/GenBank/DDBJ whole genome shotgun (WGS) entry which is preliminary data.</text>
</comment>
<dbReference type="Proteomes" id="UP000626656">
    <property type="component" value="Unassembled WGS sequence"/>
</dbReference>
<feature type="domain" description="F5/8 type C" evidence="8">
    <location>
        <begin position="111"/>
        <end position="262"/>
    </location>
</feature>
<feature type="domain" description="F5/8 type C" evidence="8">
    <location>
        <begin position="662"/>
        <end position="812"/>
    </location>
</feature>
<dbReference type="InterPro" id="IPR013783">
    <property type="entry name" value="Ig-like_fold"/>
</dbReference>
<dbReference type="Gene3D" id="2.60.40.10">
    <property type="entry name" value="Immunoglobulins"/>
    <property type="match status" value="1"/>
</dbReference>
<keyword evidence="10" id="KW-1185">Reference proteome</keyword>
<dbReference type="Gene3D" id="2.60.120.260">
    <property type="entry name" value="Galactose-binding domain-like"/>
    <property type="match status" value="2"/>
</dbReference>
<evidence type="ECO:0000256" key="7">
    <source>
        <dbReference type="ARBA" id="ARBA00023157"/>
    </source>
</evidence>
<keyword evidence="6" id="KW-0106">Calcium</keyword>
<evidence type="ECO:0000259" key="8">
    <source>
        <dbReference type="PROSITE" id="PS50022"/>
    </source>
</evidence>
<dbReference type="InterPro" id="IPR009091">
    <property type="entry name" value="RCC1/BLIP-II"/>
</dbReference>
<dbReference type="EMBL" id="CAHJWF010000468">
    <property type="protein sequence ID" value="CAB5507782.1"/>
    <property type="molecule type" value="Genomic_DNA"/>
</dbReference>
<organism evidence="9 10">
    <name type="scientific">Bathymodiolus thermophilus thioautotrophic gill symbiont</name>
    <dbReference type="NCBI Taxonomy" id="2360"/>
    <lineage>
        <taxon>Bacteria</taxon>
        <taxon>Pseudomonadati</taxon>
        <taxon>Pseudomonadota</taxon>
        <taxon>Gammaproteobacteria</taxon>
        <taxon>sulfur-oxidizing symbionts</taxon>
    </lineage>
</organism>
<dbReference type="SMART" id="SM00607">
    <property type="entry name" value="FTP"/>
    <property type="match status" value="2"/>
</dbReference>
<name>A0ABN7GD89_9GAMM</name>
<protein>
    <submittedName>
        <fullName evidence="9">Lipoprotein</fullName>
    </submittedName>
</protein>
<evidence type="ECO:0000256" key="6">
    <source>
        <dbReference type="ARBA" id="ARBA00022837"/>
    </source>
</evidence>
<dbReference type="InterPro" id="IPR051941">
    <property type="entry name" value="BG_Antigen-Binding_Lectin"/>
</dbReference>
<keyword evidence="7" id="KW-1015">Disulfide bond</keyword>
<keyword evidence="4" id="KW-0479">Metal-binding</keyword>
<dbReference type="InterPro" id="IPR015919">
    <property type="entry name" value="Cadherin-like_sf"/>
</dbReference>
<dbReference type="PROSITE" id="PS50022">
    <property type="entry name" value="FA58C_3"/>
    <property type="match status" value="2"/>
</dbReference>
<accession>A0ABN7GD89</accession>
<evidence type="ECO:0000256" key="3">
    <source>
        <dbReference type="ARBA" id="ARBA00011233"/>
    </source>
</evidence>
<evidence type="ECO:0000313" key="9">
    <source>
        <dbReference type="EMBL" id="CAB5507782.1"/>
    </source>
</evidence>
<evidence type="ECO:0000256" key="4">
    <source>
        <dbReference type="ARBA" id="ARBA00022723"/>
    </source>
</evidence>
<dbReference type="InterPro" id="IPR008979">
    <property type="entry name" value="Galactose-bd-like_sf"/>
</dbReference>
<keyword evidence="9" id="KW-0449">Lipoprotein</keyword>
<dbReference type="InterPro" id="IPR006585">
    <property type="entry name" value="FTP1"/>
</dbReference>
<evidence type="ECO:0000313" key="10">
    <source>
        <dbReference type="Proteomes" id="UP000626656"/>
    </source>
</evidence>
<dbReference type="SUPFAM" id="SSF49313">
    <property type="entry name" value="Cadherin-like"/>
    <property type="match status" value="1"/>
</dbReference>
<dbReference type="RefSeq" id="WP_202784615.1">
    <property type="nucleotide sequence ID" value="NZ_CAHJWF010000468.1"/>
</dbReference>